<gene>
    <name evidence="1" type="ORF">H663_018960</name>
</gene>
<evidence type="ECO:0000313" key="2">
    <source>
        <dbReference type="Proteomes" id="UP000037507"/>
    </source>
</evidence>
<sequence length="85" mass="9451">MLEVIVKSDITKYPIGVINALFWRIFFSLLTKPDRPCFGACQGLELIDKFNIIIALGMIFELQGCCCRSLRGAAADLLVSRRSVA</sequence>
<dbReference type="Proteomes" id="UP000037507">
    <property type="component" value="Unassembled WGS sequence"/>
</dbReference>
<comment type="caution">
    <text evidence="1">The sequence shown here is derived from an EMBL/GenBank/DDBJ whole genome shotgun (WGS) entry which is preliminary data.</text>
</comment>
<keyword evidence="2" id="KW-1185">Reference proteome</keyword>
<protein>
    <submittedName>
        <fullName evidence="1">Uncharacterized protein</fullName>
    </submittedName>
</protein>
<evidence type="ECO:0000313" key="1">
    <source>
        <dbReference type="EMBL" id="PVE41111.1"/>
    </source>
</evidence>
<proteinExistence type="predicted"/>
<name>A0A2T7U8Z2_9BURK</name>
<dbReference type="AlphaFoldDB" id="A0A2T7U8Z2"/>
<dbReference type="EMBL" id="LFYT02000040">
    <property type="protein sequence ID" value="PVE41111.1"/>
    <property type="molecule type" value="Genomic_DNA"/>
</dbReference>
<reference evidence="1" key="1">
    <citation type="submission" date="2017-04" db="EMBL/GenBank/DDBJ databases">
        <title>Unexpected and diverse lifestyles within the genus Limnohabitans.</title>
        <authorList>
            <person name="Kasalicky V."/>
            <person name="Mehrshad M."/>
            <person name="Andrei S.-A."/>
            <person name="Salcher M."/>
            <person name="Kratochvilova H."/>
            <person name="Simek K."/>
            <person name="Ghai R."/>
        </authorList>
    </citation>
    <scope>NUCLEOTIDE SEQUENCE [LARGE SCALE GENOMIC DNA]</scope>
    <source>
        <strain evidence="1">II-D5</strain>
    </source>
</reference>
<organism evidence="1 2">
    <name type="scientific">Limnohabitans planktonicus II-D5</name>
    <dbReference type="NCBI Taxonomy" id="1293045"/>
    <lineage>
        <taxon>Bacteria</taxon>
        <taxon>Pseudomonadati</taxon>
        <taxon>Pseudomonadota</taxon>
        <taxon>Betaproteobacteria</taxon>
        <taxon>Burkholderiales</taxon>
        <taxon>Comamonadaceae</taxon>
        <taxon>Limnohabitans</taxon>
    </lineage>
</organism>
<accession>A0A2T7U8Z2</accession>